<proteinExistence type="predicted"/>
<accession>A0AAN8FFM2</accession>
<sequence length="35" mass="4093">MWQDDPGKREDMAHIKPWLELLTGLSLIVSRKQEA</sequence>
<comment type="caution">
    <text evidence="1">The sequence shown here is derived from an EMBL/GenBank/DDBJ whole genome shotgun (WGS) entry which is preliminary data.</text>
</comment>
<gene>
    <name evidence="1" type="ORF">GCK32_012858</name>
</gene>
<keyword evidence="2" id="KW-1185">Reference proteome</keyword>
<evidence type="ECO:0000313" key="1">
    <source>
        <dbReference type="EMBL" id="KAK5975399.1"/>
    </source>
</evidence>
<protein>
    <submittedName>
        <fullName evidence="1">Uncharacterized protein</fullName>
    </submittedName>
</protein>
<reference evidence="1 2" key="1">
    <citation type="submission" date="2019-10" db="EMBL/GenBank/DDBJ databases">
        <title>Assembly and Annotation for the nematode Trichostrongylus colubriformis.</title>
        <authorList>
            <person name="Martin J."/>
        </authorList>
    </citation>
    <scope>NUCLEOTIDE SEQUENCE [LARGE SCALE GENOMIC DNA]</scope>
    <source>
        <strain evidence="1">G859</strain>
        <tissue evidence="1">Whole worm</tissue>
    </source>
</reference>
<evidence type="ECO:0000313" key="2">
    <source>
        <dbReference type="Proteomes" id="UP001331761"/>
    </source>
</evidence>
<dbReference type="Proteomes" id="UP001331761">
    <property type="component" value="Unassembled WGS sequence"/>
</dbReference>
<organism evidence="1 2">
    <name type="scientific">Trichostrongylus colubriformis</name>
    <name type="common">Black scour worm</name>
    <dbReference type="NCBI Taxonomy" id="6319"/>
    <lineage>
        <taxon>Eukaryota</taxon>
        <taxon>Metazoa</taxon>
        <taxon>Ecdysozoa</taxon>
        <taxon>Nematoda</taxon>
        <taxon>Chromadorea</taxon>
        <taxon>Rhabditida</taxon>
        <taxon>Rhabditina</taxon>
        <taxon>Rhabditomorpha</taxon>
        <taxon>Strongyloidea</taxon>
        <taxon>Trichostrongylidae</taxon>
        <taxon>Trichostrongylus</taxon>
    </lineage>
</organism>
<dbReference type="AlphaFoldDB" id="A0AAN8FFM2"/>
<name>A0AAN8FFM2_TRICO</name>
<dbReference type="EMBL" id="WIXE01013096">
    <property type="protein sequence ID" value="KAK5975399.1"/>
    <property type="molecule type" value="Genomic_DNA"/>
</dbReference>